<protein>
    <recommendedName>
        <fullName evidence="1">Guanylate cyclase domain-containing protein</fullName>
    </recommendedName>
</protein>
<dbReference type="PROSITE" id="PS50125">
    <property type="entry name" value="GUANYLATE_CYCLASE_2"/>
    <property type="match status" value="1"/>
</dbReference>
<keyword evidence="3" id="KW-1185">Reference proteome</keyword>
<dbReference type="InterPro" id="IPR001054">
    <property type="entry name" value="A/G_cyclase"/>
</dbReference>
<dbReference type="GO" id="GO:0035556">
    <property type="term" value="P:intracellular signal transduction"/>
    <property type="evidence" value="ECO:0007669"/>
    <property type="project" value="InterPro"/>
</dbReference>
<name>A0A317FZD4_BUTFI</name>
<reference evidence="2 3" key="1">
    <citation type="submission" date="2017-09" db="EMBL/GenBank/DDBJ databases">
        <title>High-quality draft genome sequence of Butyrivibrio fibrisolvens INBov1, isolated from cow rumen.</title>
        <authorList>
            <person name="Rodriguez Hernaez J."/>
            <person name="Rivarola M."/>
            <person name="Paniego N."/>
            <person name="Cravero S."/>
            <person name="Ceron Cucchi M."/>
            <person name="Martinez M.C."/>
        </authorList>
    </citation>
    <scope>NUCLEOTIDE SEQUENCE [LARGE SCALE GENOMIC DNA]</scope>
    <source>
        <strain evidence="2 3">INBov1</strain>
    </source>
</reference>
<dbReference type="GO" id="GO:0009190">
    <property type="term" value="P:cyclic nucleotide biosynthetic process"/>
    <property type="evidence" value="ECO:0007669"/>
    <property type="project" value="InterPro"/>
</dbReference>
<evidence type="ECO:0000259" key="1">
    <source>
        <dbReference type="PROSITE" id="PS50125"/>
    </source>
</evidence>
<evidence type="ECO:0000313" key="3">
    <source>
        <dbReference type="Proteomes" id="UP000245488"/>
    </source>
</evidence>
<dbReference type="RefSeq" id="WP_110072097.1">
    <property type="nucleotide sequence ID" value="NZ_CM009896.1"/>
</dbReference>
<evidence type="ECO:0000313" key="2">
    <source>
        <dbReference type="EMBL" id="PWT26221.1"/>
    </source>
</evidence>
<comment type="caution">
    <text evidence="2">The sequence shown here is derived from an EMBL/GenBank/DDBJ whole genome shotgun (WGS) entry which is preliminary data.</text>
</comment>
<organism evidence="2 3">
    <name type="scientific">Butyrivibrio fibrisolvens</name>
    <dbReference type="NCBI Taxonomy" id="831"/>
    <lineage>
        <taxon>Bacteria</taxon>
        <taxon>Bacillati</taxon>
        <taxon>Bacillota</taxon>
        <taxon>Clostridia</taxon>
        <taxon>Lachnospirales</taxon>
        <taxon>Lachnospiraceae</taxon>
        <taxon>Butyrivibrio</taxon>
    </lineage>
</organism>
<feature type="domain" description="Guanylate cyclase" evidence="1">
    <location>
        <begin position="252"/>
        <end position="361"/>
    </location>
</feature>
<dbReference type="Proteomes" id="UP000245488">
    <property type="component" value="Chromosome"/>
</dbReference>
<dbReference type="AlphaFoldDB" id="A0A317FZD4"/>
<dbReference type="SUPFAM" id="SSF55073">
    <property type="entry name" value="Nucleotide cyclase"/>
    <property type="match status" value="1"/>
</dbReference>
<dbReference type="Gene3D" id="3.30.70.1230">
    <property type="entry name" value="Nucleotide cyclase"/>
    <property type="match status" value="1"/>
</dbReference>
<dbReference type="EMBL" id="NXNG01000001">
    <property type="protein sequence ID" value="PWT26221.1"/>
    <property type="molecule type" value="Genomic_DNA"/>
</dbReference>
<dbReference type="GO" id="GO:0004016">
    <property type="term" value="F:adenylate cyclase activity"/>
    <property type="evidence" value="ECO:0007669"/>
    <property type="project" value="UniProtKB-ARBA"/>
</dbReference>
<proteinExistence type="predicted"/>
<gene>
    <name evidence="2" type="ORF">CPT75_03340</name>
</gene>
<dbReference type="InterPro" id="IPR029787">
    <property type="entry name" value="Nucleotide_cyclase"/>
</dbReference>
<accession>A0A317FZD4</accession>
<sequence length="361" mass="40754">MNKESGIHFYINVKNFNNVVLAEEDQFGSVNHAIHALDTLVRSVEQFGITRFKDSFVVEKITGARLYMYFRNQNADAIESLLTIASYAYQVSQRINRDIPKYNKLTDFKLQMGADVGDFFVFEFYHSDSNHENILSEVTTIGYPAIFSAKLQAIAEISYLCISANLYELSDYGVKELFEKKTSPDIKKYGHSEYYTAHVNLFSKNYRIDEEMKAVAEYANKVNLTDMQFPVASKLLSFDDLSKGKGKTVTGIPLFADVRGFTTKLYADGSNLEEMAIETQSILETMYNVTTMHGGVHVQFQGDREMALFHDIGDDKCIEKAIIAGMRMIDKVSDMMLDIYLGAGADYGKMYAARIGARGLT</sequence>